<reference evidence="2 3" key="1">
    <citation type="journal article" date="2016" name="Environ. Microbiol.">
        <title>Effector profiles distinguish formae speciales of Fusarium oxysporum.</title>
        <authorList>
            <person name="van Dam P."/>
            <person name="Fokkens L."/>
            <person name="Schmidt S.M."/>
            <person name="Linmans J.H."/>
            <person name="Kistler H.C."/>
            <person name="Ma L.J."/>
            <person name="Rep M."/>
        </authorList>
    </citation>
    <scope>NUCLEOTIDE SEQUENCE [LARGE SCALE GENOMIC DNA]</scope>
    <source>
        <strain evidence="2 3">Forc016</strain>
    </source>
</reference>
<dbReference type="EMBL" id="MABQ02000022">
    <property type="protein sequence ID" value="PCD20138.1"/>
    <property type="molecule type" value="Genomic_DNA"/>
</dbReference>
<name>A0A2H3FWP5_FUSOX</name>
<dbReference type="SUPFAM" id="SSF54556">
    <property type="entry name" value="Chitinase insertion domain"/>
    <property type="match status" value="1"/>
</dbReference>
<dbReference type="Proteomes" id="UP000219602">
    <property type="component" value="Unassembled WGS sequence"/>
</dbReference>
<evidence type="ECO:0000256" key="1">
    <source>
        <dbReference type="SAM" id="MobiDB-lite"/>
    </source>
</evidence>
<dbReference type="STRING" id="327505.A0A2H3FWP5"/>
<protein>
    <submittedName>
        <fullName evidence="2">Uncharacterized protein</fullName>
    </submittedName>
</protein>
<proteinExistence type="predicted"/>
<evidence type="ECO:0000313" key="2">
    <source>
        <dbReference type="EMBL" id="PCD20138.1"/>
    </source>
</evidence>
<dbReference type="InterPro" id="IPR029070">
    <property type="entry name" value="Chitinase_insertion_sf"/>
</dbReference>
<dbReference type="Gene3D" id="3.10.50.10">
    <property type="match status" value="1"/>
</dbReference>
<feature type="region of interest" description="Disordered" evidence="1">
    <location>
        <begin position="438"/>
        <end position="458"/>
    </location>
</feature>
<gene>
    <name evidence="2" type="ORF">AU210_016735</name>
</gene>
<sequence length="850" mass="95566">MGLAFYARTFTASSTGCMSTGCLFDAGGPAEPCTNAVGVMSNPEIMRKLGGKIGSGDLDKTAAIKTVKLASMSGGAMVWAISQDTSDGKFSKQLQVATGYKSKGISKFNSTTSFGGGVFIETSESEANTDISGDQCKWTNCRRKGKGCPGNWIAVENQSSESNTKGLDVYRQYKWYELEADCARDEGDTPCGWDVHYDSLLVESWDGSGDQTCYDRKGQRGERPLCENTRDEDNPHFSNCYWSDDYNLGVTETVTTGTCRSSCPDGKVKVALNSKNNKCGKGTSAYCCDVTASYDDKDIDWDNLEDLIKEWGKLSSRSLDAMALDPDEQLFELTKRDSLHKMSAGMTMVLVVQQVMQAQKNSRATREYRELLDKNLPKKWKHLVTTTFAGSWLFLQNAASTLEEAWIWVCSVDEEEKWEEKKLKTNLGKPNSTSCSIPSLDYYDPSSLEDPRDKPGDDGIEKFFGPANRPIGPLGPNGKFIWPLNEMLWPSEWANKGLDKRGSGKRRPFNPMCNDAAKTTWLMHSEPYPSGDNGDFFEKKTGDNKRYWVDNIGGDCYNAMVRHEGTPPPNPLPAEWISEHLIELQTVSNFMEYTMGVPHPKYGKKSPSKLNRKPPYNSNTQSHVACGVWVNDFQYGFLAWNNKYKDTPQTSFFKLLGSSSNAKHMVNCEKKLNNLKGSLWDFNEPVGKDKWRDDYSAMDDDTVRHALEQLMLVEQIFPYLRKDDINTKLKSANNEVIALLDEFDALYQMQYNANPLGLSTMWRNYMFQLLTNLQEFAKEWLKLRIEELKSNIEAEVVRRMAVVVAQVGLNGHGAAVISQNTMIEFWNSVVNHQNGYAGNVDQFQPQIFKD</sequence>
<reference evidence="2 3" key="2">
    <citation type="journal article" date="2017" name="Sci. Rep.">
        <title>A mobile pathogenicity chromosome in Fusarium oxysporum for infection of multiple cucurbit species.</title>
        <authorList>
            <person name="van Dam P."/>
            <person name="Fokkens L."/>
            <person name="Ayukawa Y."/>
            <person name="van der Gragt M."/>
            <person name="Ter Horst A."/>
            <person name="Brankovics B."/>
            <person name="Houterman P.M."/>
            <person name="Arie T."/>
            <person name="Rep M."/>
        </authorList>
    </citation>
    <scope>NUCLEOTIDE SEQUENCE [LARGE SCALE GENOMIC DNA]</scope>
    <source>
        <strain evidence="2 3">Forc016</strain>
    </source>
</reference>
<organism evidence="2 3">
    <name type="scientific">Fusarium oxysporum f. sp. radicis-cucumerinum</name>
    <dbReference type="NCBI Taxonomy" id="327505"/>
    <lineage>
        <taxon>Eukaryota</taxon>
        <taxon>Fungi</taxon>
        <taxon>Dikarya</taxon>
        <taxon>Ascomycota</taxon>
        <taxon>Pezizomycotina</taxon>
        <taxon>Sordariomycetes</taxon>
        <taxon>Hypocreomycetidae</taxon>
        <taxon>Hypocreales</taxon>
        <taxon>Nectriaceae</taxon>
        <taxon>Fusarium</taxon>
        <taxon>Fusarium oxysporum species complex</taxon>
    </lineage>
</organism>
<comment type="caution">
    <text evidence="2">The sequence shown here is derived from an EMBL/GenBank/DDBJ whole genome shotgun (WGS) entry which is preliminary data.</text>
</comment>
<dbReference type="AlphaFoldDB" id="A0A2H3FWP5"/>
<evidence type="ECO:0000313" key="3">
    <source>
        <dbReference type="Proteomes" id="UP000219602"/>
    </source>
</evidence>
<feature type="compositionally biased region" description="Basic and acidic residues" evidence="1">
    <location>
        <begin position="449"/>
        <end position="458"/>
    </location>
</feature>
<accession>A0A2H3FWP5</accession>